<protein>
    <submittedName>
        <fullName evidence="1">PolB</fullName>
    </submittedName>
</protein>
<dbReference type="SUPFAM" id="SSF56672">
    <property type="entry name" value="DNA/RNA polymerases"/>
    <property type="match status" value="1"/>
</dbReference>
<dbReference type="PANTHER" id="PTHR31511">
    <property type="entry name" value="PROTEIN CBG23764"/>
    <property type="match status" value="1"/>
</dbReference>
<accession>A0A8A4XC82</accession>
<dbReference type="PANTHER" id="PTHR31511:SF12">
    <property type="entry name" value="RHO TERMINATION FACTOR N-TERMINAL DOMAIN-CONTAINING PROTEIN"/>
    <property type="match status" value="1"/>
</dbReference>
<reference evidence="1" key="1">
    <citation type="submission" date="2020-09" db="EMBL/GenBank/DDBJ databases">
        <title>Parvovirus dark matter in the feces of wild birds.</title>
        <authorList>
            <person name="Dai Z."/>
            <person name="Yang S."/>
            <person name="Zhang W."/>
        </authorList>
    </citation>
    <scope>NUCLEOTIDE SEQUENCE</scope>
    <source>
        <strain evidence="1">Coa131par07</strain>
    </source>
</reference>
<sequence length="252" mass="29167">MAINPGLHDAFNIIPYGKNFLVEKPVEKVCLNKPIQIGFAILEFAKREIYRFLAAIQDYFEDAVIPVYTDTDSLLFWCDFDKPWEKFYNSPLLPYLDFEKVPPHWNVRTHDTDKQSGLWSPEAGGKEIVEYVGLRAKCYCYRFRDNETVIKNKGVPKSAMVEQYDETPREKITIEHYKKALFEGEIFKVSQYAIRSFKHEVITQKQYKVGISGNDLKRTVTANRAIALPFGYRGTKFADLVTDADDPDNLDL</sequence>
<dbReference type="Gene3D" id="3.90.1600.10">
    <property type="entry name" value="Palm domain of DNA polymerase"/>
    <property type="match status" value="1"/>
</dbReference>
<dbReference type="InterPro" id="IPR043502">
    <property type="entry name" value="DNA/RNA_pol_sf"/>
</dbReference>
<name>A0A8A4XC82_9VIRU</name>
<evidence type="ECO:0000313" key="1">
    <source>
        <dbReference type="EMBL" id="QTE03841.1"/>
    </source>
</evidence>
<proteinExistence type="predicted"/>
<dbReference type="InterPro" id="IPR023211">
    <property type="entry name" value="DNA_pol_palm_dom_sf"/>
</dbReference>
<organism evidence="1">
    <name type="scientific">Periparus ater parvoviridae sp</name>
    <dbReference type="NCBI Taxonomy" id="2794527"/>
    <lineage>
        <taxon>Viruses</taxon>
        <taxon>Monodnaviria</taxon>
        <taxon>Shotokuvirae</taxon>
        <taxon>Cossaviricota</taxon>
        <taxon>Quintoviricetes</taxon>
        <taxon>Piccovirales</taxon>
        <taxon>Parvoviridae</taxon>
    </lineage>
</organism>
<dbReference type="EMBL" id="MW046443">
    <property type="protein sequence ID" value="QTE03841.1"/>
    <property type="molecule type" value="Genomic_DNA"/>
</dbReference>